<protein>
    <submittedName>
        <fullName evidence="1">Uncharacterized protein</fullName>
    </submittedName>
</protein>
<dbReference type="AlphaFoldDB" id="F6B2P1"/>
<gene>
    <name evidence="1" type="ordered locus">Desca_0997</name>
</gene>
<dbReference type="EMBL" id="CP002736">
    <property type="protein sequence ID" value="AEF93870.1"/>
    <property type="molecule type" value="Genomic_DNA"/>
</dbReference>
<name>F6B2P1_DESCC</name>
<proteinExistence type="predicted"/>
<dbReference type="RefSeq" id="WP_013809963.1">
    <property type="nucleotide sequence ID" value="NC_015565.1"/>
</dbReference>
<evidence type="ECO:0000313" key="2">
    <source>
        <dbReference type="Proteomes" id="UP000009226"/>
    </source>
</evidence>
<keyword evidence="2" id="KW-1185">Reference proteome</keyword>
<dbReference type="HOGENOM" id="CLU_3250431_0_0_9"/>
<dbReference type="KEGG" id="dca:Desca_0997"/>
<reference evidence="1" key="1">
    <citation type="submission" date="2011-05" db="EMBL/GenBank/DDBJ databases">
        <title>Complete sequence of Desulfotomaculum carboxydivorans CO-1-SRB.</title>
        <authorList>
            <consortium name="US DOE Joint Genome Institute"/>
            <person name="Lucas S."/>
            <person name="Han J."/>
            <person name="Lapidus A."/>
            <person name="Cheng J.-F."/>
            <person name="Goodwin L."/>
            <person name="Pitluck S."/>
            <person name="Peters L."/>
            <person name="Mikhailova N."/>
            <person name="Lu M."/>
            <person name="Han C."/>
            <person name="Tapia R."/>
            <person name="Land M."/>
            <person name="Hauser L."/>
            <person name="Kyrpides N."/>
            <person name="Ivanova N."/>
            <person name="Pagani I."/>
            <person name="Stams A."/>
            <person name="Plugge C."/>
            <person name="Muyzer G."/>
            <person name="Kuever J."/>
            <person name="Parshina S."/>
            <person name="Ivanova A."/>
            <person name="Nazina T."/>
            <person name="Woyke T."/>
        </authorList>
    </citation>
    <scope>NUCLEOTIDE SEQUENCE [LARGE SCALE GENOMIC DNA]</scope>
    <source>
        <strain evidence="1">CO-1-SRB</strain>
    </source>
</reference>
<organism evidence="1 2">
    <name type="scientific">Desulfotomaculum nigrificans (strain DSM 14880 / VKM B-2319 / CO-1-SRB)</name>
    <name type="common">Desulfotomaculum carboxydivorans</name>
    <dbReference type="NCBI Taxonomy" id="868595"/>
    <lineage>
        <taxon>Bacteria</taxon>
        <taxon>Bacillati</taxon>
        <taxon>Bacillota</taxon>
        <taxon>Clostridia</taxon>
        <taxon>Eubacteriales</taxon>
        <taxon>Desulfotomaculaceae</taxon>
        <taxon>Desulfotomaculum</taxon>
    </lineage>
</organism>
<accession>F6B2P1</accession>
<dbReference type="Proteomes" id="UP000009226">
    <property type="component" value="Chromosome"/>
</dbReference>
<evidence type="ECO:0000313" key="1">
    <source>
        <dbReference type="EMBL" id="AEF93870.1"/>
    </source>
</evidence>
<sequence length="42" mass="4820">MEARKAANRKLAGHFSEDEFACRCCGMVIVHSRLVEKLENLR</sequence>